<reference evidence="2 3" key="1">
    <citation type="submission" date="2021-03" db="EMBL/GenBank/DDBJ databases">
        <title>Human Oral Microbial Genomes.</title>
        <authorList>
            <person name="Johnston C.D."/>
            <person name="Chen T."/>
            <person name="Dewhirst F.E."/>
        </authorList>
    </citation>
    <scope>NUCLEOTIDE SEQUENCE [LARGE SCALE GENOMIC DNA]</scope>
    <source>
        <strain evidence="2 3">DSMZ 100122</strain>
    </source>
</reference>
<dbReference type="PANTHER" id="PTHR42951">
    <property type="entry name" value="METALLO-BETA-LACTAMASE DOMAIN-CONTAINING"/>
    <property type="match status" value="1"/>
</dbReference>
<evidence type="ECO:0000313" key="2">
    <source>
        <dbReference type="EMBL" id="QUC09421.1"/>
    </source>
</evidence>
<accession>A0ABX7Y8P9</accession>
<dbReference type="InterPro" id="IPR036866">
    <property type="entry name" value="RibonucZ/Hydroxyglut_hydro"/>
</dbReference>
<dbReference type="SMART" id="SM00849">
    <property type="entry name" value="Lactamase_B"/>
    <property type="match status" value="1"/>
</dbReference>
<evidence type="ECO:0000259" key="1">
    <source>
        <dbReference type="SMART" id="SM00849"/>
    </source>
</evidence>
<feature type="domain" description="Metallo-beta-lactamase" evidence="1">
    <location>
        <begin position="25"/>
        <end position="202"/>
    </location>
</feature>
<keyword evidence="3" id="KW-1185">Reference proteome</keyword>
<evidence type="ECO:0000313" key="3">
    <source>
        <dbReference type="Proteomes" id="UP000678513"/>
    </source>
</evidence>
<dbReference type="Pfam" id="PF00753">
    <property type="entry name" value="Lactamase_B"/>
    <property type="match status" value="1"/>
</dbReference>
<proteinExistence type="predicted"/>
<dbReference type="EMBL" id="CP072384">
    <property type="protein sequence ID" value="QUC09421.1"/>
    <property type="molecule type" value="Genomic_DNA"/>
</dbReference>
<dbReference type="InterPro" id="IPR050855">
    <property type="entry name" value="NDM-1-like"/>
</dbReference>
<dbReference type="RefSeq" id="WP_212326988.1">
    <property type="nucleotide sequence ID" value="NZ_AP024463.1"/>
</dbReference>
<gene>
    <name evidence="2" type="ORF">J5A65_06855</name>
</gene>
<dbReference type="Gene3D" id="3.60.15.10">
    <property type="entry name" value="Ribonuclease Z/Hydroxyacylglutathione hydrolase-like"/>
    <property type="match status" value="1"/>
</dbReference>
<dbReference type="Proteomes" id="UP000678513">
    <property type="component" value="Chromosome"/>
</dbReference>
<dbReference type="CDD" id="cd16282">
    <property type="entry name" value="metallo-hydrolase-like_MBL-fold"/>
    <property type="match status" value="1"/>
</dbReference>
<dbReference type="InterPro" id="IPR001279">
    <property type="entry name" value="Metallo-B-lactamas"/>
</dbReference>
<organism evidence="2 3">
    <name type="scientific">Arachnia rubra</name>
    <dbReference type="NCBI Taxonomy" id="1547448"/>
    <lineage>
        <taxon>Bacteria</taxon>
        <taxon>Bacillati</taxon>
        <taxon>Actinomycetota</taxon>
        <taxon>Actinomycetes</taxon>
        <taxon>Propionibacteriales</taxon>
        <taxon>Propionibacteriaceae</taxon>
        <taxon>Arachnia</taxon>
    </lineage>
</organism>
<dbReference type="SUPFAM" id="SSF56281">
    <property type="entry name" value="Metallo-hydrolase/oxidoreductase"/>
    <property type="match status" value="1"/>
</dbReference>
<protein>
    <submittedName>
        <fullName evidence="2">MBL fold metallo-hydrolase</fullName>
    </submittedName>
</protein>
<dbReference type="PANTHER" id="PTHR42951:SF4">
    <property type="entry name" value="ACYL-COENZYME A THIOESTERASE MBLAC2"/>
    <property type="match status" value="1"/>
</dbReference>
<sequence length="282" mass="30346">MRKASIGPWQSVSPSVHISVLQPYGVTAGLVAGQERAALVDCGSTPQQGAELLKQARDFISVPVTHAVITHPHHDHWFGLAGMEGVTAIAHEDLASTPEVETLDAAAAIGLSPLPAADETFVLAKSLDLGRVRIEMLHLGPAHTQADIVAVVPGEDVIFMGDLVESAGDPQFSTASDFRNWPKVLDGVLGASTEATRFVPGHGLTDPWSLMVDRDFCFRQRAEIAMVQGTVEDLVHRGVMVQDALGAADWPFSLETMQIMLPLLYQDLARRGLEPRKQLPLA</sequence>
<name>A0ABX7Y8P9_9ACTN</name>